<dbReference type="Proteomes" id="UP000183190">
    <property type="component" value="Unassembled WGS sequence"/>
</dbReference>
<evidence type="ECO:0000313" key="3">
    <source>
        <dbReference type="EMBL" id="SEH62494.1"/>
    </source>
</evidence>
<evidence type="ECO:0000256" key="2">
    <source>
        <dbReference type="SAM" id="Phobius"/>
    </source>
</evidence>
<dbReference type="EMBL" id="FNWV01000005">
    <property type="protein sequence ID" value="SEH62494.1"/>
    <property type="molecule type" value="Genomic_DNA"/>
</dbReference>
<keyword evidence="2" id="KW-0812">Transmembrane</keyword>
<organism evidence="3 4">
    <name type="scientific">Ruminococcus flavefaciens</name>
    <dbReference type="NCBI Taxonomy" id="1265"/>
    <lineage>
        <taxon>Bacteria</taxon>
        <taxon>Bacillati</taxon>
        <taxon>Bacillota</taxon>
        <taxon>Clostridia</taxon>
        <taxon>Eubacteriales</taxon>
        <taxon>Oscillospiraceae</taxon>
        <taxon>Ruminococcus</taxon>
    </lineage>
</organism>
<dbReference type="AlphaFoldDB" id="A0A1H6JNQ3"/>
<keyword evidence="2" id="KW-1133">Transmembrane helix</keyword>
<feature type="compositionally biased region" description="Polar residues" evidence="1">
    <location>
        <begin position="83"/>
        <end position="95"/>
    </location>
</feature>
<accession>A0A1H6JNQ3</accession>
<feature type="region of interest" description="Disordered" evidence="1">
    <location>
        <begin position="83"/>
        <end position="115"/>
    </location>
</feature>
<name>A0A1H6JNQ3_RUMFL</name>
<reference evidence="3 4" key="1">
    <citation type="submission" date="2016-10" db="EMBL/GenBank/DDBJ databases">
        <authorList>
            <person name="de Groot N.N."/>
        </authorList>
    </citation>
    <scope>NUCLEOTIDE SEQUENCE [LARGE SCALE GENOMIC DNA]</scope>
    <source>
        <strain evidence="3 4">YAD2003</strain>
    </source>
</reference>
<dbReference type="RefSeq" id="WP_074716643.1">
    <property type="nucleotide sequence ID" value="NZ_FNWV01000005.1"/>
</dbReference>
<gene>
    <name evidence="3" type="ORF">SAMN02910265_01833</name>
</gene>
<sequence>MTTEMLDKAINGIRPELIEEAADINTIIKGKAENPDTIVLVQGVEAYHRPVWRKLLATASALILVFGAVAGGAFIMKNRTSKPANTVTDTTSVQQETEMPTPAEAEEATEASNPEATADISDIEPEFIELQLHEAPHYAETYEEARVLADEHSINIPWNERHKYRVDTKHYAELLQSDGYDINSLEAKSYIYHMMLNSYLYYDTAKGTMILPYSNDLSHYTTIDFQDDFNNQESYNKCSNYTDVVSENFISSEKVINKIYNGNNYTVSPNDWQYEIKLTEDNYRYIDVAPPDYGFSICIWNACMGIEFNILMPDQIALPWLMRFENWRIDSISERIGRTVAELSGVNDKGNDFTLAVDIYTGILIEYTVSSNGTVIDYLKTTDLQVDIPVEHTEPDLTDFTKIDLFKQ</sequence>
<evidence type="ECO:0000313" key="4">
    <source>
        <dbReference type="Proteomes" id="UP000183190"/>
    </source>
</evidence>
<keyword evidence="2" id="KW-0472">Membrane</keyword>
<protein>
    <submittedName>
        <fullName evidence="3">Uncharacterized protein</fullName>
    </submittedName>
</protein>
<evidence type="ECO:0000256" key="1">
    <source>
        <dbReference type="SAM" id="MobiDB-lite"/>
    </source>
</evidence>
<dbReference type="OrthoDB" id="2881381at2"/>
<proteinExistence type="predicted"/>
<feature type="transmembrane region" description="Helical" evidence="2">
    <location>
        <begin position="55"/>
        <end position="76"/>
    </location>
</feature>